<feature type="domain" description="Glycosyl transferase family 28 C-terminal" evidence="12">
    <location>
        <begin position="180"/>
        <end position="358"/>
    </location>
</feature>
<dbReference type="GO" id="GO:0071555">
    <property type="term" value="P:cell wall organization"/>
    <property type="evidence" value="ECO:0007669"/>
    <property type="project" value="UniProtKB-KW"/>
</dbReference>
<dbReference type="EMBL" id="WVUD01000034">
    <property type="protein sequence ID" value="MYL84511.1"/>
    <property type="molecule type" value="Genomic_DNA"/>
</dbReference>
<dbReference type="SUPFAM" id="SSF53756">
    <property type="entry name" value="UDP-Glycosyltransferase/glycogen phosphorylase"/>
    <property type="match status" value="1"/>
</dbReference>
<keyword evidence="3 10" id="KW-0328">Glycosyltransferase</keyword>
<evidence type="ECO:0000313" key="14">
    <source>
        <dbReference type="Proteomes" id="UP000482487"/>
    </source>
</evidence>
<comment type="caution">
    <text evidence="13">The sequence shown here is derived from an EMBL/GenBank/DDBJ whole genome shotgun (WGS) entry which is preliminary data.</text>
</comment>
<dbReference type="CDD" id="cd03785">
    <property type="entry name" value="GT28_MurG"/>
    <property type="match status" value="1"/>
</dbReference>
<dbReference type="RefSeq" id="WP_160962613.1">
    <property type="nucleotide sequence ID" value="NZ_WVUD01000034.1"/>
</dbReference>
<evidence type="ECO:0000256" key="3">
    <source>
        <dbReference type="ARBA" id="ARBA00022676"/>
    </source>
</evidence>
<comment type="caution">
    <text evidence="10">Lacks conserved residue(s) required for the propagation of feature annotation.</text>
</comment>
<keyword evidence="2 10" id="KW-0132">Cell division</keyword>
<evidence type="ECO:0000256" key="4">
    <source>
        <dbReference type="ARBA" id="ARBA00022679"/>
    </source>
</evidence>
<dbReference type="GO" id="GO:0009252">
    <property type="term" value="P:peptidoglycan biosynthetic process"/>
    <property type="evidence" value="ECO:0007669"/>
    <property type="project" value="UniProtKB-UniRule"/>
</dbReference>
<feature type="domain" description="Glycosyltransferase family 28 N-terminal" evidence="11">
    <location>
        <begin position="4"/>
        <end position="142"/>
    </location>
</feature>
<evidence type="ECO:0000256" key="2">
    <source>
        <dbReference type="ARBA" id="ARBA00022618"/>
    </source>
</evidence>
<feature type="binding site" evidence="10">
    <location>
        <position position="299"/>
    </location>
    <ligand>
        <name>UDP-N-acetyl-alpha-D-glucosamine</name>
        <dbReference type="ChEBI" id="CHEBI:57705"/>
    </ligand>
</feature>
<dbReference type="GO" id="GO:0005975">
    <property type="term" value="P:carbohydrate metabolic process"/>
    <property type="evidence" value="ECO:0007669"/>
    <property type="project" value="InterPro"/>
</dbReference>
<comment type="similarity">
    <text evidence="10">Belongs to the glycosyltransferase 28 family. MurG subfamily.</text>
</comment>
<feature type="binding site" evidence="10">
    <location>
        <position position="164"/>
    </location>
    <ligand>
        <name>UDP-N-acetyl-alpha-D-glucosamine</name>
        <dbReference type="ChEBI" id="CHEBI:57705"/>
    </ligand>
</feature>
<dbReference type="HAMAP" id="MF_00033">
    <property type="entry name" value="MurG"/>
    <property type="match status" value="1"/>
</dbReference>
<evidence type="ECO:0000256" key="8">
    <source>
        <dbReference type="ARBA" id="ARBA00023306"/>
    </source>
</evidence>
<dbReference type="EC" id="2.4.1.227" evidence="10"/>
<dbReference type="InterPro" id="IPR007235">
    <property type="entry name" value="Glyco_trans_28_C"/>
</dbReference>
<feature type="binding site" evidence="10">
    <location>
        <position position="123"/>
    </location>
    <ligand>
        <name>UDP-N-acetyl-alpha-D-glucosamine</name>
        <dbReference type="ChEBI" id="CHEBI:57705"/>
    </ligand>
</feature>
<dbReference type="InterPro" id="IPR004276">
    <property type="entry name" value="GlycoTrans_28_N"/>
</dbReference>
<proteinExistence type="inferred from homology"/>
<dbReference type="Gene3D" id="3.40.50.2000">
    <property type="entry name" value="Glycogen Phosphorylase B"/>
    <property type="match status" value="2"/>
</dbReference>
<evidence type="ECO:0000256" key="6">
    <source>
        <dbReference type="ARBA" id="ARBA00022984"/>
    </source>
</evidence>
<dbReference type="GO" id="GO:0005886">
    <property type="term" value="C:plasma membrane"/>
    <property type="evidence" value="ECO:0007669"/>
    <property type="project" value="UniProtKB-SubCell"/>
</dbReference>
<dbReference type="Proteomes" id="UP000482487">
    <property type="component" value="Unassembled WGS sequence"/>
</dbReference>
<evidence type="ECO:0000256" key="7">
    <source>
        <dbReference type="ARBA" id="ARBA00023136"/>
    </source>
</evidence>
<evidence type="ECO:0000256" key="1">
    <source>
        <dbReference type="ARBA" id="ARBA00022475"/>
    </source>
</evidence>
<name>A0A7C9N3G2_9BACT</name>
<dbReference type="Pfam" id="PF04101">
    <property type="entry name" value="Glyco_tran_28_C"/>
    <property type="match status" value="1"/>
</dbReference>
<accession>A0A7C9N3G2</accession>
<keyword evidence="14" id="KW-1185">Reference proteome</keyword>
<comment type="function">
    <text evidence="10">Cell wall formation. Catalyzes the transfer of a GlcNAc subunit on undecaprenyl-pyrophosphoryl-MurNAc-pentapeptide (lipid intermediate I) to form undecaprenyl-pyrophosphoryl-MurNAc-(pentapeptide)GlcNAc (lipid intermediate II).</text>
</comment>
<evidence type="ECO:0000256" key="5">
    <source>
        <dbReference type="ARBA" id="ARBA00022960"/>
    </source>
</evidence>
<evidence type="ECO:0000256" key="9">
    <source>
        <dbReference type="ARBA" id="ARBA00023316"/>
    </source>
</evidence>
<dbReference type="AlphaFoldDB" id="A0A7C9N3G2"/>
<comment type="subcellular location">
    <subcellularLocation>
        <location evidence="10">Cell membrane</location>
        <topology evidence="10">Peripheral membrane protein</topology>
        <orientation evidence="10">Cytoplasmic side</orientation>
    </subcellularLocation>
</comment>
<reference evidence="13 14" key="1">
    <citation type="submission" date="2020-01" db="EMBL/GenBank/DDBJ databases">
        <title>Genome sequence of Desulfovibrio aerotolerans DSM 16695(T).</title>
        <authorList>
            <person name="Karnachuk O."/>
            <person name="Avakyan M."/>
            <person name="Mardanov A."/>
            <person name="Kadnikov V."/>
            <person name="Ravin N."/>
        </authorList>
    </citation>
    <scope>NUCLEOTIDE SEQUENCE [LARGE SCALE GENOMIC DNA]</scope>
    <source>
        <strain evidence="13 14">DSM 16695</strain>
    </source>
</reference>
<dbReference type="GO" id="GO:0008360">
    <property type="term" value="P:regulation of cell shape"/>
    <property type="evidence" value="ECO:0007669"/>
    <property type="project" value="UniProtKB-KW"/>
</dbReference>
<gene>
    <name evidence="10" type="primary">murG</name>
    <name evidence="13" type="ORF">GTA51_15430</name>
</gene>
<protein>
    <recommendedName>
        <fullName evidence="10">UDP-N-acetylglucosamine--N-acetylmuramyl-(pentapeptide) pyrophosphoryl-undecaprenol N-acetylglucosamine transferase</fullName>
        <ecNumber evidence="10">2.4.1.227</ecNumber>
    </recommendedName>
    <alternativeName>
        <fullName evidence="10">Undecaprenyl-PP-MurNAc-pentapeptide-UDPGlcNAc GlcNAc transferase</fullName>
    </alternativeName>
</protein>
<evidence type="ECO:0000259" key="11">
    <source>
        <dbReference type="Pfam" id="PF03033"/>
    </source>
</evidence>
<dbReference type="PANTHER" id="PTHR21015:SF22">
    <property type="entry name" value="GLYCOSYLTRANSFERASE"/>
    <property type="match status" value="1"/>
</dbReference>
<evidence type="ECO:0000256" key="10">
    <source>
        <dbReference type="HAMAP-Rule" id="MF_00033"/>
    </source>
</evidence>
<organism evidence="13 14">
    <name type="scientific">Solidesulfovibrio aerotolerans</name>
    <dbReference type="NCBI Taxonomy" id="295255"/>
    <lineage>
        <taxon>Bacteria</taxon>
        <taxon>Pseudomonadati</taxon>
        <taxon>Thermodesulfobacteriota</taxon>
        <taxon>Desulfovibrionia</taxon>
        <taxon>Desulfovibrionales</taxon>
        <taxon>Desulfovibrionaceae</taxon>
        <taxon>Solidesulfovibrio</taxon>
    </lineage>
</organism>
<dbReference type="GO" id="GO:0050511">
    <property type="term" value="F:undecaprenyldiphospho-muramoylpentapeptide beta-N-acetylglucosaminyltransferase activity"/>
    <property type="evidence" value="ECO:0007669"/>
    <property type="project" value="UniProtKB-UniRule"/>
</dbReference>
<dbReference type="InterPro" id="IPR006009">
    <property type="entry name" value="GlcNAc_MurG"/>
</dbReference>
<sequence>MTRVILTTGGTGGHIFPALAVAEALRRLEPAVQLLFIGGAGPEGELATKAGLSFVGLPAKGVFGRGLRALAAPFWMARAFGLAAARIREFAPDVVAGFGGYAGFIPVAAARLMGVPTAIHEQNSVPGVTNKVLGRFVDRVYVTYPDDGGAFPSKRTVRLGNPIRAGIAALGEPHPGTKHLLVLGGSQGARAINDAVMAILPELLNAGVKVRLQAGRADFARIGALAADILAGRPPIGDGGGDGDGPDVVIENFIDDMAGAYAWADLVLARAGATTLAEVTAAGKPSMLIPFPFATHDHQSVNAAFLARSGAAAVVAQKDLPGFDLAGTLTALLGDPERLAAMGRAATAQALPDAADRIAAALLGQAGSKGDRS</sequence>
<dbReference type="Pfam" id="PF03033">
    <property type="entry name" value="Glyco_transf_28"/>
    <property type="match status" value="1"/>
</dbReference>
<evidence type="ECO:0000259" key="12">
    <source>
        <dbReference type="Pfam" id="PF04101"/>
    </source>
</evidence>
<comment type="catalytic activity">
    <reaction evidence="10">
        <text>di-trans,octa-cis-undecaprenyl diphospho-N-acetyl-alpha-D-muramoyl-L-alanyl-D-glutamyl-meso-2,6-diaminopimeloyl-D-alanyl-D-alanine + UDP-N-acetyl-alpha-D-glucosamine = di-trans,octa-cis-undecaprenyl diphospho-[N-acetyl-alpha-D-glucosaminyl-(1-&gt;4)]-N-acetyl-alpha-D-muramoyl-L-alanyl-D-glutamyl-meso-2,6-diaminopimeloyl-D-alanyl-D-alanine + UDP + H(+)</text>
        <dbReference type="Rhea" id="RHEA:31227"/>
        <dbReference type="ChEBI" id="CHEBI:15378"/>
        <dbReference type="ChEBI" id="CHEBI:57705"/>
        <dbReference type="ChEBI" id="CHEBI:58223"/>
        <dbReference type="ChEBI" id="CHEBI:61387"/>
        <dbReference type="ChEBI" id="CHEBI:61388"/>
        <dbReference type="EC" id="2.4.1.227"/>
    </reaction>
</comment>
<feature type="binding site" evidence="10">
    <location>
        <position position="254"/>
    </location>
    <ligand>
        <name>UDP-N-acetyl-alpha-D-glucosamine</name>
        <dbReference type="ChEBI" id="CHEBI:57705"/>
    </ligand>
</feature>
<feature type="binding site" evidence="10">
    <location>
        <begin position="11"/>
        <end position="13"/>
    </location>
    <ligand>
        <name>UDP-N-acetyl-alpha-D-glucosamine</name>
        <dbReference type="ChEBI" id="CHEBI:57705"/>
    </ligand>
</feature>
<comment type="pathway">
    <text evidence="10">Cell wall biogenesis; peptidoglycan biosynthesis.</text>
</comment>
<keyword evidence="1 10" id="KW-1003">Cell membrane</keyword>
<keyword evidence="9 10" id="KW-0961">Cell wall biogenesis/degradation</keyword>
<evidence type="ECO:0000313" key="13">
    <source>
        <dbReference type="EMBL" id="MYL84511.1"/>
    </source>
</evidence>
<dbReference type="PANTHER" id="PTHR21015">
    <property type="entry name" value="UDP-N-ACETYLGLUCOSAMINE--N-ACETYLMURAMYL-(PENTAPEPTIDE) PYROPHOSPHORYL-UNDECAPRENOL N-ACETYLGLUCOSAMINE TRANSFERASE 1"/>
    <property type="match status" value="1"/>
</dbReference>
<keyword evidence="5 10" id="KW-0133">Cell shape</keyword>
<dbReference type="GO" id="GO:0051301">
    <property type="term" value="P:cell division"/>
    <property type="evidence" value="ECO:0007669"/>
    <property type="project" value="UniProtKB-KW"/>
</dbReference>
<dbReference type="UniPathway" id="UPA00219"/>
<dbReference type="OrthoDB" id="9808936at2"/>
<keyword evidence="7 10" id="KW-0472">Membrane</keyword>
<keyword evidence="4 10" id="KW-0808">Transferase</keyword>
<feature type="binding site" evidence="10">
    <location>
        <position position="186"/>
    </location>
    <ligand>
        <name>UDP-N-acetyl-alpha-D-glucosamine</name>
        <dbReference type="ChEBI" id="CHEBI:57705"/>
    </ligand>
</feature>
<keyword evidence="8 10" id="KW-0131">Cell cycle</keyword>
<keyword evidence="6 10" id="KW-0573">Peptidoglycan synthesis</keyword>